<dbReference type="Proteomes" id="UP000639338">
    <property type="component" value="Unassembled WGS sequence"/>
</dbReference>
<name>A0A835CQS7_APHGI</name>
<feature type="compositionally biased region" description="Low complexity" evidence="1">
    <location>
        <begin position="1"/>
        <end position="12"/>
    </location>
</feature>
<feature type="compositionally biased region" description="Basic and acidic residues" evidence="1">
    <location>
        <begin position="41"/>
        <end position="65"/>
    </location>
</feature>
<proteinExistence type="predicted"/>
<sequence>MSTTSTEKYTTSSDDEASDEPDKKRPPVRTIITNYSMSDGEPDRKSKKQTSENGKRFLPDNEDRYEANNELHENDRPFKPLMTGKLDLKSAAVGYSQDVLIMADKIVTMLKSPDAFGNFSSQDIFKINERVVEILSLKFSKNISKGEQDFELLDAHIPPDRQVLSYKSLGTKRKFDISGSSGTTEKVFNIPESITTSMSDKKKRLQDLKKSSLSYTNDSDDHDEQDCNISRQPLAGPRKPKITQVEIMKPAPKNQLHSLSVAGHFPCSDQSQGHQTVKEDVKKVKSQRAENSREFIGDDSQLNKKKDIKTTPTNKLNSLESNGSLTNSIIDPFEEITVTSTPNGKSVILVAKRDQTSKADLVETGEDINNSVEKPTHIEHIETTVSDSEQKKIESDENSVLKNTDPAKMNESDNEKIDQVDSVKKFIQTDNNVPHTSSQTKTRKKVNNNVEKIEQPTRKMPRRQAKIKKRAE</sequence>
<feature type="region of interest" description="Disordered" evidence="1">
    <location>
        <begin position="430"/>
        <end position="472"/>
    </location>
</feature>
<organism evidence="2 3">
    <name type="scientific">Aphidius gifuensis</name>
    <name type="common">Parasitoid wasp</name>
    <dbReference type="NCBI Taxonomy" id="684658"/>
    <lineage>
        <taxon>Eukaryota</taxon>
        <taxon>Metazoa</taxon>
        <taxon>Ecdysozoa</taxon>
        <taxon>Arthropoda</taxon>
        <taxon>Hexapoda</taxon>
        <taxon>Insecta</taxon>
        <taxon>Pterygota</taxon>
        <taxon>Neoptera</taxon>
        <taxon>Endopterygota</taxon>
        <taxon>Hymenoptera</taxon>
        <taxon>Apocrita</taxon>
        <taxon>Ichneumonoidea</taxon>
        <taxon>Braconidae</taxon>
        <taxon>Aphidiinae</taxon>
        <taxon>Aphidius</taxon>
    </lineage>
</organism>
<feature type="region of interest" description="Disordered" evidence="1">
    <location>
        <begin position="384"/>
        <end position="417"/>
    </location>
</feature>
<evidence type="ECO:0000313" key="3">
    <source>
        <dbReference type="Proteomes" id="UP000639338"/>
    </source>
</evidence>
<evidence type="ECO:0000313" key="2">
    <source>
        <dbReference type="EMBL" id="KAF7990513.1"/>
    </source>
</evidence>
<feature type="region of interest" description="Disordered" evidence="1">
    <location>
        <begin position="1"/>
        <end position="65"/>
    </location>
</feature>
<feature type="compositionally biased region" description="Basic residues" evidence="1">
    <location>
        <begin position="459"/>
        <end position="472"/>
    </location>
</feature>
<gene>
    <name evidence="2" type="ORF">HCN44_000318</name>
</gene>
<feature type="compositionally biased region" description="Basic and acidic residues" evidence="1">
    <location>
        <begin position="408"/>
        <end position="417"/>
    </location>
</feature>
<feature type="compositionally biased region" description="Basic and acidic residues" evidence="1">
    <location>
        <begin position="384"/>
        <end position="395"/>
    </location>
</feature>
<keyword evidence="3" id="KW-1185">Reference proteome</keyword>
<protein>
    <submittedName>
        <fullName evidence="2">Uncharacterized protein</fullName>
    </submittedName>
</protein>
<feature type="compositionally biased region" description="Polar residues" evidence="1">
    <location>
        <begin position="430"/>
        <end position="440"/>
    </location>
</feature>
<feature type="region of interest" description="Disordered" evidence="1">
    <location>
        <begin position="212"/>
        <end position="239"/>
    </location>
</feature>
<dbReference type="EMBL" id="JACMRX010000004">
    <property type="protein sequence ID" value="KAF7990513.1"/>
    <property type="molecule type" value="Genomic_DNA"/>
</dbReference>
<dbReference type="AlphaFoldDB" id="A0A835CQS7"/>
<comment type="caution">
    <text evidence="2">The sequence shown here is derived from an EMBL/GenBank/DDBJ whole genome shotgun (WGS) entry which is preliminary data.</text>
</comment>
<accession>A0A835CQS7</accession>
<reference evidence="2 3" key="1">
    <citation type="submission" date="2020-08" db="EMBL/GenBank/DDBJ databases">
        <title>Aphidius gifuensis genome sequencing and assembly.</title>
        <authorList>
            <person name="Du Z."/>
        </authorList>
    </citation>
    <scope>NUCLEOTIDE SEQUENCE [LARGE SCALE GENOMIC DNA]</scope>
    <source>
        <strain evidence="2">YNYX2018</strain>
        <tissue evidence="2">Adults</tissue>
    </source>
</reference>
<evidence type="ECO:0000256" key="1">
    <source>
        <dbReference type="SAM" id="MobiDB-lite"/>
    </source>
</evidence>